<sequence length="24" mass="2802">MVMKKAKKFETAHLILARKVLNCK</sequence>
<protein>
    <submittedName>
        <fullName evidence="1">Uncharacterized protein</fullName>
    </submittedName>
</protein>
<evidence type="ECO:0000313" key="1">
    <source>
        <dbReference type="EMBL" id="SVA03088.1"/>
    </source>
</evidence>
<reference evidence="1" key="1">
    <citation type="submission" date="2018-05" db="EMBL/GenBank/DDBJ databases">
        <authorList>
            <person name="Lanie J.A."/>
            <person name="Ng W.-L."/>
            <person name="Kazmierczak K.M."/>
            <person name="Andrzejewski T.M."/>
            <person name="Davidsen T.M."/>
            <person name="Wayne K.J."/>
            <person name="Tettelin H."/>
            <person name="Glass J.I."/>
            <person name="Rusch D."/>
            <person name="Podicherti R."/>
            <person name="Tsui H.-C.T."/>
            <person name="Winkler M.E."/>
        </authorList>
    </citation>
    <scope>NUCLEOTIDE SEQUENCE</scope>
</reference>
<dbReference type="EMBL" id="UINC01003072">
    <property type="protein sequence ID" value="SVA03088.1"/>
    <property type="molecule type" value="Genomic_DNA"/>
</dbReference>
<gene>
    <name evidence="1" type="ORF">METZ01_LOCUS55942</name>
</gene>
<dbReference type="AlphaFoldDB" id="A0A381SII0"/>
<name>A0A381SII0_9ZZZZ</name>
<accession>A0A381SII0</accession>
<proteinExistence type="predicted"/>
<organism evidence="1">
    <name type="scientific">marine metagenome</name>
    <dbReference type="NCBI Taxonomy" id="408172"/>
    <lineage>
        <taxon>unclassified sequences</taxon>
        <taxon>metagenomes</taxon>
        <taxon>ecological metagenomes</taxon>
    </lineage>
</organism>